<dbReference type="EMBL" id="FOIR01000003">
    <property type="protein sequence ID" value="SEW36136.1"/>
    <property type="molecule type" value="Genomic_DNA"/>
</dbReference>
<feature type="coiled-coil region" evidence="12">
    <location>
        <begin position="564"/>
        <end position="615"/>
    </location>
</feature>
<accession>A0A1I0R697</accession>
<dbReference type="GO" id="GO:0006412">
    <property type="term" value="P:translation"/>
    <property type="evidence" value="ECO:0007669"/>
    <property type="project" value="UniProtKB-KW"/>
</dbReference>
<dbReference type="InterPro" id="IPR003439">
    <property type="entry name" value="ABC_transporter-like_ATP-bd"/>
</dbReference>
<keyword evidence="16" id="KW-1185">Reference proteome</keyword>
<feature type="compositionally biased region" description="Basic and acidic residues" evidence="13">
    <location>
        <begin position="540"/>
        <end position="555"/>
    </location>
</feature>
<dbReference type="RefSeq" id="WP_090259632.1">
    <property type="nucleotide sequence ID" value="NZ_FOIR01000003.1"/>
</dbReference>
<feature type="domain" description="ABC transporter" evidence="14">
    <location>
        <begin position="317"/>
        <end position="535"/>
    </location>
</feature>
<dbReference type="GO" id="GO:0006417">
    <property type="term" value="P:regulation of translation"/>
    <property type="evidence" value="ECO:0007669"/>
    <property type="project" value="UniProtKB-KW"/>
</dbReference>
<dbReference type="InterPro" id="IPR051309">
    <property type="entry name" value="ABCF_ATPase"/>
</dbReference>
<dbReference type="InterPro" id="IPR003593">
    <property type="entry name" value="AAA+_ATPase"/>
</dbReference>
<organism evidence="15 16">
    <name type="scientific">Roseivirga pacifica</name>
    <dbReference type="NCBI Taxonomy" id="1267423"/>
    <lineage>
        <taxon>Bacteria</taxon>
        <taxon>Pseudomonadati</taxon>
        <taxon>Bacteroidota</taxon>
        <taxon>Cytophagia</taxon>
        <taxon>Cytophagales</taxon>
        <taxon>Roseivirgaceae</taxon>
        <taxon>Roseivirga</taxon>
    </lineage>
</organism>
<dbReference type="InterPro" id="IPR017871">
    <property type="entry name" value="ABC_transporter-like_CS"/>
</dbReference>
<dbReference type="InterPro" id="IPR027417">
    <property type="entry name" value="P-loop_NTPase"/>
</dbReference>
<proteinExistence type="inferred from homology"/>
<dbReference type="InterPro" id="IPR037118">
    <property type="entry name" value="Val-tRNA_synth_C_sf"/>
</dbReference>
<reference evidence="16" key="1">
    <citation type="submission" date="2016-10" db="EMBL/GenBank/DDBJ databases">
        <authorList>
            <person name="Varghese N."/>
            <person name="Submissions S."/>
        </authorList>
    </citation>
    <scope>NUCLEOTIDE SEQUENCE [LARGE SCALE GENOMIC DNA]</scope>
    <source>
        <strain evidence="16">CGMCC 1.12402</strain>
    </source>
</reference>
<dbReference type="Pfam" id="PF16326">
    <property type="entry name" value="ABC_tran_CTD"/>
    <property type="match status" value="1"/>
</dbReference>
<keyword evidence="4" id="KW-0699">rRNA-binding</keyword>
<evidence type="ECO:0000313" key="15">
    <source>
        <dbReference type="EMBL" id="SEW36136.1"/>
    </source>
</evidence>
<dbReference type="SUPFAM" id="SSF52540">
    <property type="entry name" value="P-loop containing nucleoside triphosphate hydrolases"/>
    <property type="match status" value="2"/>
</dbReference>
<dbReference type="Proteomes" id="UP000199437">
    <property type="component" value="Unassembled WGS sequence"/>
</dbReference>
<evidence type="ECO:0000259" key="14">
    <source>
        <dbReference type="PROSITE" id="PS50893"/>
    </source>
</evidence>
<keyword evidence="3" id="KW-0820">tRNA-binding</keyword>
<keyword evidence="5" id="KW-0677">Repeat</keyword>
<evidence type="ECO:0000256" key="6">
    <source>
        <dbReference type="ARBA" id="ARBA00022741"/>
    </source>
</evidence>
<evidence type="ECO:0000256" key="4">
    <source>
        <dbReference type="ARBA" id="ARBA00022730"/>
    </source>
</evidence>
<dbReference type="GO" id="GO:0016887">
    <property type="term" value="F:ATP hydrolysis activity"/>
    <property type="evidence" value="ECO:0007669"/>
    <property type="project" value="InterPro"/>
</dbReference>
<evidence type="ECO:0000256" key="3">
    <source>
        <dbReference type="ARBA" id="ARBA00022555"/>
    </source>
</evidence>
<evidence type="ECO:0000256" key="7">
    <source>
        <dbReference type="ARBA" id="ARBA00022801"/>
    </source>
</evidence>
<comment type="similarity">
    <text evidence="1">Belongs to the ABC transporter superfamily. ABCF family. Translational throttle EttA subfamily.</text>
</comment>
<dbReference type="GO" id="GO:0003677">
    <property type="term" value="F:DNA binding"/>
    <property type="evidence" value="ECO:0007669"/>
    <property type="project" value="InterPro"/>
</dbReference>
<dbReference type="PROSITE" id="PS00211">
    <property type="entry name" value="ABC_TRANSPORTER_1"/>
    <property type="match status" value="2"/>
</dbReference>
<evidence type="ECO:0000256" key="10">
    <source>
        <dbReference type="ARBA" id="ARBA00022884"/>
    </source>
</evidence>
<evidence type="ECO:0000256" key="8">
    <source>
        <dbReference type="ARBA" id="ARBA00022840"/>
    </source>
</evidence>
<gene>
    <name evidence="15" type="ORF">SAMN05216290_3146</name>
</gene>
<keyword evidence="10" id="KW-0694">RNA-binding</keyword>
<dbReference type="GO" id="GO:0000049">
    <property type="term" value="F:tRNA binding"/>
    <property type="evidence" value="ECO:0007669"/>
    <property type="project" value="UniProtKB-KW"/>
</dbReference>
<dbReference type="GO" id="GO:0019843">
    <property type="term" value="F:rRNA binding"/>
    <property type="evidence" value="ECO:0007669"/>
    <property type="project" value="UniProtKB-KW"/>
</dbReference>
<dbReference type="InterPro" id="IPR032781">
    <property type="entry name" value="ABC_tran_Xtn"/>
</dbReference>
<dbReference type="PANTHER" id="PTHR42855:SF1">
    <property type="entry name" value="ABC TRANSPORTER DOMAIN-CONTAINING PROTEIN"/>
    <property type="match status" value="1"/>
</dbReference>
<evidence type="ECO:0000313" key="16">
    <source>
        <dbReference type="Proteomes" id="UP000199437"/>
    </source>
</evidence>
<keyword evidence="6" id="KW-0547">Nucleotide-binding</keyword>
<protein>
    <submittedName>
        <fullName evidence="15">ATP-binding cassette, subfamily F, uup</fullName>
    </submittedName>
</protein>
<evidence type="ECO:0000256" key="1">
    <source>
        <dbReference type="ARBA" id="ARBA00005868"/>
    </source>
</evidence>
<dbReference type="GO" id="GO:0005524">
    <property type="term" value="F:ATP binding"/>
    <property type="evidence" value="ECO:0007669"/>
    <property type="project" value="UniProtKB-KW"/>
</dbReference>
<evidence type="ECO:0000256" key="12">
    <source>
        <dbReference type="SAM" id="Coils"/>
    </source>
</evidence>
<evidence type="ECO:0000256" key="13">
    <source>
        <dbReference type="SAM" id="MobiDB-lite"/>
    </source>
</evidence>
<dbReference type="FunFam" id="3.40.50.300:FF:000011">
    <property type="entry name" value="Putative ABC transporter ATP-binding component"/>
    <property type="match status" value="1"/>
</dbReference>
<feature type="domain" description="ABC transporter" evidence="14">
    <location>
        <begin position="4"/>
        <end position="252"/>
    </location>
</feature>
<keyword evidence="8 15" id="KW-0067">ATP-binding</keyword>
<keyword evidence="9" id="KW-0810">Translation regulation</keyword>
<keyword evidence="12" id="KW-0175">Coiled coil</keyword>
<keyword evidence="11" id="KW-0648">Protein biosynthesis</keyword>
<evidence type="ECO:0000256" key="9">
    <source>
        <dbReference type="ARBA" id="ARBA00022845"/>
    </source>
</evidence>
<dbReference type="FunFam" id="3.40.50.300:FF:000183">
    <property type="entry name" value="ABC transporter ATP-binding protein yjjK"/>
    <property type="match status" value="1"/>
</dbReference>
<evidence type="ECO:0000256" key="2">
    <source>
        <dbReference type="ARBA" id="ARBA00022490"/>
    </source>
</evidence>
<dbReference type="AlphaFoldDB" id="A0A1I0R697"/>
<dbReference type="PANTHER" id="PTHR42855">
    <property type="entry name" value="ABC TRANSPORTER ATP-BINDING SUBUNIT"/>
    <property type="match status" value="1"/>
</dbReference>
<dbReference type="Gene3D" id="1.10.287.380">
    <property type="entry name" value="Valyl-tRNA synthetase, C-terminal domain"/>
    <property type="match status" value="1"/>
</dbReference>
<dbReference type="Pfam" id="PF12848">
    <property type="entry name" value="ABC_tran_Xtn"/>
    <property type="match status" value="1"/>
</dbReference>
<name>A0A1I0R697_9BACT</name>
<dbReference type="InterPro" id="IPR032524">
    <property type="entry name" value="ABC_tran_C"/>
</dbReference>
<dbReference type="Pfam" id="PF00005">
    <property type="entry name" value="ABC_tran"/>
    <property type="match status" value="2"/>
</dbReference>
<feature type="region of interest" description="Disordered" evidence="13">
    <location>
        <begin position="525"/>
        <end position="555"/>
    </location>
</feature>
<evidence type="ECO:0000256" key="11">
    <source>
        <dbReference type="ARBA" id="ARBA00022917"/>
    </source>
</evidence>
<dbReference type="STRING" id="1267423.SAMN05216290_3146"/>
<sequence>MNYLSVENVTKSFGDRAILNNISFGVAQGQKVALVGVNGSGKSTLLKILMDMEQPDAGEVIFRNELVVRHLLQNPEFSEGQTVLDAVYLDTDETHLLLKQYERALLKASNGEENHEEVQQLIEKIDAAGAWDLESQAKQILGKLGIHQMDADVSKLSGGQQKRIALAGVLIQKPDLLILDEPTNHLDIETIEWLENYLSQANMALILVTHDRYFLEKVTNEIIELDGGKLHAYKGNYQYFLEKKAEREANEATNIDKAKNLYRKELDWIRRQPKARGTKAKYRVDAFNDTKAKAFSGSQTQELKLNAKASRQGKKILEVEALSHGFADKQLIQNFSYTFQKQDKIGIVGPNGSGKTTFIRLLLGELEANSGEIIKGETTKFGYYRQIEPNFNGEQTIIEFAKSIAEVVEVGKGKTIGVSQFLTRFLFPPDVQYKPIGKLSGGEKRRLQLLQILLQSPNFLVLDEPTNDLDLITLNTLEEYLEAFEGCLMIVSHDRYFMDRLVEHMFIFDSGTSVKDFPGNYTDFRQQQQEESKPTTQVKETAKKSTPKEQKEKKKLSYKEQREFDLLEKEIPKLEEKKAALIEALNTADSDHEKLAALSQEIGEITDLLDEKEMRWLELSEFA</sequence>
<dbReference type="CDD" id="cd03221">
    <property type="entry name" value="ABCF_EF-3"/>
    <property type="match status" value="2"/>
</dbReference>
<keyword evidence="2" id="KW-0963">Cytoplasm</keyword>
<evidence type="ECO:0000256" key="5">
    <source>
        <dbReference type="ARBA" id="ARBA00022737"/>
    </source>
</evidence>
<dbReference type="GeneID" id="99987824"/>
<dbReference type="SMART" id="SM00382">
    <property type="entry name" value="AAA"/>
    <property type="match status" value="2"/>
</dbReference>
<keyword evidence="7" id="KW-0378">Hydrolase</keyword>
<dbReference type="PROSITE" id="PS50893">
    <property type="entry name" value="ABC_TRANSPORTER_2"/>
    <property type="match status" value="2"/>
</dbReference>
<dbReference type="Gene3D" id="3.40.50.300">
    <property type="entry name" value="P-loop containing nucleotide triphosphate hydrolases"/>
    <property type="match status" value="2"/>
</dbReference>
<dbReference type="OrthoDB" id="1521973at2"/>